<keyword evidence="2" id="KW-1185">Reference proteome</keyword>
<sequence length="40" mass="4240">MAAFVTGMLTSSFYGPPQTPRDILYAGHDRTPAVLLGSLS</sequence>
<dbReference type="EMBL" id="AMRV01000003">
    <property type="protein sequence ID" value="EMD83363.1"/>
    <property type="molecule type" value="Genomic_DNA"/>
</dbReference>
<evidence type="ECO:0000313" key="2">
    <source>
        <dbReference type="Proteomes" id="UP000011717"/>
    </source>
</evidence>
<evidence type="ECO:0000313" key="1">
    <source>
        <dbReference type="EMBL" id="EMD83363.1"/>
    </source>
</evidence>
<reference evidence="1 2" key="1">
    <citation type="journal article" date="2013" name="Genome Announc.">
        <title>Draft Genome Sequence of Strain JLT2015T, Belonging to the Family Sphingomonadaceae of the Alphaproteobacteria.</title>
        <authorList>
            <person name="Tang K."/>
            <person name="Liu K."/>
            <person name="Li S."/>
            <person name="Jiao N."/>
        </authorList>
    </citation>
    <scope>NUCLEOTIDE SEQUENCE [LARGE SCALE GENOMIC DNA]</scope>
    <source>
        <strain evidence="1 2">JLT2015</strain>
    </source>
</reference>
<dbReference type="AlphaFoldDB" id="M2U5U8"/>
<comment type="caution">
    <text evidence="1">The sequence shown here is derived from an EMBL/GenBank/DDBJ whole genome shotgun (WGS) entry which is preliminary data.</text>
</comment>
<gene>
    <name evidence="1" type="ORF">C725_1264</name>
</gene>
<protein>
    <submittedName>
        <fullName evidence="1">Uncharacterized protein</fullName>
    </submittedName>
</protein>
<accession>M2U5U8</accession>
<name>M2U5U8_9SPHN</name>
<organism evidence="1 2">
    <name type="scientific">Pacificimonas flava</name>
    <dbReference type="NCBI Taxonomy" id="1234595"/>
    <lineage>
        <taxon>Bacteria</taxon>
        <taxon>Pseudomonadati</taxon>
        <taxon>Pseudomonadota</taxon>
        <taxon>Alphaproteobacteria</taxon>
        <taxon>Sphingomonadales</taxon>
        <taxon>Sphingosinicellaceae</taxon>
        <taxon>Pacificimonas</taxon>
    </lineage>
</organism>
<proteinExistence type="predicted"/>
<dbReference type="Proteomes" id="UP000011717">
    <property type="component" value="Unassembled WGS sequence"/>
</dbReference>